<evidence type="ECO:0000256" key="5">
    <source>
        <dbReference type="ARBA" id="ARBA00022801"/>
    </source>
</evidence>
<evidence type="ECO:0000313" key="8">
    <source>
        <dbReference type="EMBL" id="CAE7019990.1"/>
    </source>
</evidence>
<dbReference type="EMBL" id="HG992979">
    <property type="protein sequence ID" value="CAE7019990.1"/>
    <property type="molecule type" value="Genomic_DNA"/>
</dbReference>
<dbReference type="PANTHER" id="PTHR10030:SF37">
    <property type="entry name" value="ALPHA-L-FUCOSIDASE-RELATED"/>
    <property type="match status" value="1"/>
</dbReference>
<protein>
    <recommendedName>
        <fullName evidence="3">alpha-L-fucosidase</fullName>
        <ecNumber evidence="3">3.2.1.51</ecNumber>
    </recommendedName>
</protein>
<keyword evidence="4" id="KW-0732">Signal</keyword>
<organism evidence="8 9">
    <name type="scientific">Pyrenophora teres f. teres</name>
    <dbReference type="NCBI Taxonomy" id="97479"/>
    <lineage>
        <taxon>Eukaryota</taxon>
        <taxon>Fungi</taxon>
        <taxon>Dikarya</taxon>
        <taxon>Ascomycota</taxon>
        <taxon>Pezizomycotina</taxon>
        <taxon>Dothideomycetes</taxon>
        <taxon>Pleosporomycetidae</taxon>
        <taxon>Pleosporales</taxon>
        <taxon>Pleosporineae</taxon>
        <taxon>Pleosporaceae</taxon>
        <taxon>Pyrenophora</taxon>
    </lineage>
</organism>
<evidence type="ECO:0000259" key="7">
    <source>
        <dbReference type="Pfam" id="PF01120"/>
    </source>
</evidence>
<reference evidence="8" key="1">
    <citation type="submission" date="2021-02" db="EMBL/GenBank/DDBJ databases">
        <authorList>
            <person name="Syme A R."/>
            <person name="Syme A R."/>
            <person name="Moolhuijzen P."/>
        </authorList>
    </citation>
    <scope>NUCLEOTIDE SEQUENCE</scope>
    <source>
        <strain evidence="8">W1-1</strain>
    </source>
</reference>
<evidence type="ECO:0000256" key="1">
    <source>
        <dbReference type="ARBA" id="ARBA00004071"/>
    </source>
</evidence>
<dbReference type="InterPro" id="IPR057739">
    <property type="entry name" value="Glyco_hydro_29_N"/>
</dbReference>
<dbReference type="GO" id="GO:0004560">
    <property type="term" value="F:alpha-L-fucosidase activity"/>
    <property type="evidence" value="ECO:0007669"/>
    <property type="project" value="UniProtKB-EC"/>
</dbReference>
<dbReference type="Gene3D" id="3.20.20.80">
    <property type="entry name" value="Glycosidases"/>
    <property type="match status" value="1"/>
</dbReference>
<dbReference type="InterPro" id="IPR016286">
    <property type="entry name" value="FUC_metazoa-typ"/>
</dbReference>
<gene>
    <name evidence="8" type="ORF">PTTW11_02985</name>
</gene>
<dbReference type="PANTHER" id="PTHR10030">
    <property type="entry name" value="ALPHA-L-FUCOSIDASE"/>
    <property type="match status" value="1"/>
</dbReference>
<feature type="domain" description="Glycoside hydrolase family 29 N-terminal" evidence="7">
    <location>
        <begin position="373"/>
        <end position="724"/>
    </location>
</feature>
<keyword evidence="5" id="KW-0378">Hydrolase</keyword>
<dbReference type="InterPro" id="IPR000933">
    <property type="entry name" value="Glyco_hydro_29"/>
</dbReference>
<evidence type="ECO:0000256" key="2">
    <source>
        <dbReference type="ARBA" id="ARBA00007951"/>
    </source>
</evidence>
<dbReference type="SUPFAM" id="SSF51445">
    <property type="entry name" value="(Trans)glycosidases"/>
    <property type="match status" value="1"/>
</dbReference>
<dbReference type="GO" id="GO:0006004">
    <property type="term" value="P:fucose metabolic process"/>
    <property type="evidence" value="ECO:0007669"/>
    <property type="project" value="InterPro"/>
</dbReference>
<keyword evidence="6" id="KW-0326">Glycosidase</keyword>
<evidence type="ECO:0000256" key="4">
    <source>
        <dbReference type="ARBA" id="ARBA00022729"/>
    </source>
</evidence>
<dbReference type="Proteomes" id="UP000472372">
    <property type="component" value="Chromosome 3"/>
</dbReference>
<evidence type="ECO:0000256" key="3">
    <source>
        <dbReference type="ARBA" id="ARBA00012662"/>
    </source>
</evidence>
<dbReference type="EC" id="3.2.1.51" evidence="3"/>
<evidence type="ECO:0000256" key="6">
    <source>
        <dbReference type="ARBA" id="ARBA00023295"/>
    </source>
</evidence>
<dbReference type="AlphaFoldDB" id="A0A6S6VW80"/>
<dbReference type="Pfam" id="PF01120">
    <property type="entry name" value="Alpha_L_fucos"/>
    <property type="match status" value="1"/>
</dbReference>
<dbReference type="InterPro" id="IPR017853">
    <property type="entry name" value="GH"/>
</dbReference>
<sequence>MALRAGASPYANIRSLRSKPFLVLLWCLVHSMLITSICSLELMYEGLQLVLDPKKSPGVTGGAPSHLVDISRLRNNRAFSLFPRDADFDGNGASYPAQYLPPEKLSYGGLDFIFPQYEPSGGYDNVLAQGQVLNISEGNYIAVHILLAAENSVATGTVTAHYADGSSATSSLLAFPWWSWSSAFSPWHFAGDLVFPFHFTNTTINFNHSAIYRTVSWLDSTKKLTQLQLPNVTFGAANGPGGAKQNTRLHIFAVSLVPATISTGILLQVQLARGTNAWFEGTDVQIFEAIIINVGTEWVLPEHHVLVTIEDATANSKTVRPAHIKRLRPGDEARVRIGVTTTGETEARTATLTISGTNMPSTHYAFDAHFGIKRYEPTDASIYSHESPPWFNDGKYGIFIHWGPYSVPAWGNTGDIESFAEWYWWWMNLGPNSTRERTYEYHLETYGPHVTFDDFIANFTASAYDPKEWVDLFADAGASYFVLSAKQHDGYALFDLPANISLRTSVVQVPHRNLVQELYEAADMYQPHLRKGAYYSLPEWFHPDYHGFGDWPGGNATNPYTNKKEPYLGYVPLTDYIADKVLPEMRILADMGTDLVWCDIGGPNLTKQFAAEYFNNARAQGRQVSINNRCGIEGDFDTATYATLQRNRKWERTASLDPFSYGYNRATPDDAYMKPHVIITRLIEAVSMNGNFLLNVGPTAEGIIPAIQQHNLRVAGAWIKSHAEAIFNTTFWSMASSDDANPDIRFTQTLDAFYIFAMTKPNATLSVHAPVPYRQGDNVTVVGGRQAGAVVPSILVDGVLRLDVGYEVREGDEFVWVFKIAF</sequence>
<dbReference type="SMART" id="SM00812">
    <property type="entry name" value="Alpha_L_fucos"/>
    <property type="match status" value="1"/>
</dbReference>
<proteinExistence type="inferred from homology"/>
<dbReference type="PRINTS" id="PR00741">
    <property type="entry name" value="GLHYDRLASE29"/>
</dbReference>
<name>A0A6S6VW80_9PLEO</name>
<accession>A0A6S6VW80</accession>
<evidence type="ECO:0000313" key="9">
    <source>
        <dbReference type="Proteomes" id="UP000472372"/>
    </source>
</evidence>
<comment type="similarity">
    <text evidence="2">Belongs to the glycosyl hydrolase 29 family.</text>
</comment>
<dbReference type="GO" id="GO:0016139">
    <property type="term" value="P:glycoside catabolic process"/>
    <property type="evidence" value="ECO:0007669"/>
    <property type="project" value="TreeGrafter"/>
</dbReference>
<comment type="function">
    <text evidence="1">Alpha-L-fucosidase is responsible for hydrolyzing the alpha-1,6-linked fucose joined to the reducing-end N-acetylglucosamine of the carbohydrate moieties of glycoproteins.</text>
</comment>